<protein>
    <submittedName>
        <fullName evidence="1">Uncharacterized protein</fullName>
    </submittedName>
</protein>
<evidence type="ECO:0000313" key="2">
    <source>
        <dbReference type="Proteomes" id="UP000231371"/>
    </source>
</evidence>
<evidence type="ECO:0000313" key="1">
    <source>
        <dbReference type="EMBL" id="PIQ70259.1"/>
    </source>
</evidence>
<accession>A0A2H0KG85</accession>
<dbReference type="EMBL" id="PCVI01000024">
    <property type="protein sequence ID" value="PIQ70259.1"/>
    <property type="molecule type" value="Genomic_DNA"/>
</dbReference>
<name>A0A2H0KG85_9BACT</name>
<dbReference type="Proteomes" id="UP000231371">
    <property type="component" value="Unassembled WGS sequence"/>
</dbReference>
<dbReference type="AlphaFoldDB" id="A0A2H0KG85"/>
<comment type="caution">
    <text evidence="1">The sequence shown here is derived from an EMBL/GenBank/DDBJ whole genome shotgun (WGS) entry which is preliminary data.</text>
</comment>
<gene>
    <name evidence="1" type="ORF">COV89_01435</name>
</gene>
<reference evidence="1 2" key="1">
    <citation type="submission" date="2017-09" db="EMBL/GenBank/DDBJ databases">
        <title>Depth-based differentiation of microbial function through sediment-hosted aquifers and enrichment of novel symbionts in the deep terrestrial subsurface.</title>
        <authorList>
            <person name="Probst A.J."/>
            <person name="Ladd B."/>
            <person name="Jarett J.K."/>
            <person name="Geller-Mcgrath D.E."/>
            <person name="Sieber C.M."/>
            <person name="Emerson J.B."/>
            <person name="Anantharaman K."/>
            <person name="Thomas B.C."/>
            <person name="Malmstrom R."/>
            <person name="Stieglmeier M."/>
            <person name="Klingl A."/>
            <person name="Woyke T."/>
            <person name="Ryan C.M."/>
            <person name="Banfield J.F."/>
        </authorList>
    </citation>
    <scope>NUCLEOTIDE SEQUENCE [LARGE SCALE GENOMIC DNA]</scope>
    <source>
        <strain evidence="1">CG11_big_fil_rev_8_21_14_0_20_40_12</strain>
    </source>
</reference>
<organism evidence="1 2">
    <name type="scientific">Candidatus Shapirobacteria bacterium CG11_big_fil_rev_8_21_14_0_20_40_12</name>
    <dbReference type="NCBI Taxonomy" id="1974889"/>
    <lineage>
        <taxon>Bacteria</taxon>
        <taxon>Candidatus Shapironibacteriota</taxon>
    </lineage>
</organism>
<proteinExistence type="predicted"/>
<sequence length="67" mass="7777">MKKLLFELQAEEIEKTLEEFLQDERETEPKFQDLSDLAIIKLALIPPGEFDLLSSNLETIEEKLNKA</sequence>